<dbReference type="Proteomes" id="UP000279236">
    <property type="component" value="Unassembled WGS sequence"/>
</dbReference>
<protein>
    <recommendedName>
        <fullName evidence="3">IMS import disulfide relay-system CHCH-CHCH-like Cx9C domain-containing protein</fullName>
    </recommendedName>
</protein>
<gene>
    <name evidence="1" type="ORF">EHS24_007051</name>
</gene>
<proteinExistence type="predicted"/>
<dbReference type="GO" id="GO:0032981">
    <property type="term" value="P:mitochondrial respiratory chain complex I assembly"/>
    <property type="evidence" value="ECO:0007669"/>
    <property type="project" value="InterPro"/>
</dbReference>
<dbReference type="InterPro" id="IPR034595">
    <property type="entry name" value="NDUFAF8"/>
</dbReference>
<dbReference type="PANTHER" id="PTHR34561">
    <property type="entry name" value="NADH DEHYDROGENASE [UBIQUINONE] 1 ALPHA SUBCOMPLEX ASSEMBLY FACTOR 8"/>
    <property type="match status" value="1"/>
</dbReference>
<dbReference type="GO" id="GO:0005739">
    <property type="term" value="C:mitochondrion"/>
    <property type="evidence" value="ECO:0007669"/>
    <property type="project" value="InterPro"/>
</dbReference>
<dbReference type="RefSeq" id="XP_028477323.1">
    <property type="nucleotide sequence ID" value="XM_028622431.1"/>
</dbReference>
<dbReference type="GeneID" id="39591594"/>
<evidence type="ECO:0000313" key="1">
    <source>
        <dbReference type="EMBL" id="RSH83371.1"/>
    </source>
</evidence>
<accession>A0A427XX46</accession>
<dbReference type="OrthoDB" id="3821113at2759"/>
<sequence>MTARATFKDKQPLKTLARASQSCAKQSLVYGACIGKSYQEVHKDMCAAEFQAFKDCVQKAVGRKW</sequence>
<dbReference type="PANTHER" id="PTHR34561:SF1">
    <property type="entry name" value="NADH DEHYDROGENASE [UBIQUINONE] 1 ALPHA SUBCOMPLEX ASSEMBLY FACTOR 8"/>
    <property type="match status" value="1"/>
</dbReference>
<keyword evidence="2" id="KW-1185">Reference proteome</keyword>
<reference evidence="1 2" key="1">
    <citation type="submission" date="2018-11" db="EMBL/GenBank/DDBJ databases">
        <title>Genome sequence of Apiotrichum porosum DSM 27194.</title>
        <authorList>
            <person name="Aliyu H."/>
            <person name="Gorte O."/>
            <person name="Ochsenreither K."/>
        </authorList>
    </citation>
    <scope>NUCLEOTIDE SEQUENCE [LARGE SCALE GENOMIC DNA]</scope>
    <source>
        <strain evidence="1 2">DSM 27194</strain>
    </source>
</reference>
<evidence type="ECO:0000313" key="2">
    <source>
        <dbReference type="Proteomes" id="UP000279236"/>
    </source>
</evidence>
<comment type="caution">
    <text evidence="1">The sequence shown here is derived from an EMBL/GenBank/DDBJ whole genome shotgun (WGS) entry which is preliminary data.</text>
</comment>
<dbReference type="AlphaFoldDB" id="A0A427XX46"/>
<organism evidence="1 2">
    <name type="scientific">Apiotrichum porosum</name>
    <dbReference type="NCBI Taxonomy" id="105984"/>
    <lineage>
        <taxon>Eukaryota</taxon>
        <taxon>Fungi</taxon>
        <taxon>Dikarya</taxon>
        <taxon>Basidiomycota</taxon>
        <taxon>Agaricomycotina</taxon>
        <taxon>Tremellomycetes</taxon>
        <taxon>Trichosporonales</taxon>
        <taxon>Trichosporonaceae</taxon>
        <taxon>Apiotrichum</taxon>
    </lineage>
</organism>
<name>A0A427XX46_9TREE</name>
<dbReference type="EMBL" id="RSCE01000004">
    <property type="protein sequence ID" value="RSH83371.1"/>
    <property type="molecule type" value="Genomic_DNA"/>
</dbReference>
<evidence type="ECO:0008006" key="3">
    <source>
        <dbReference type="Google" id="ProtNLM"/>
    </source>
</evidence>